<feature type="non-terminal residue" evidence="2">
    <location>
        <position position="1"/>
    </location>
</feature>
<reference evidence="2" key="2">
    <citation type="submission" date="2023-05" db="EMBL/GenBank/DDBJ databases">
        <authorList>
            <person name="Fouks B."/>
        </authorList>
    </citation>
    <scope>NUCLEOTIDE SEQUENCE</scope>
    <source>
        <strain evidence="2">Stay&amp;Tobe</strain>
        <tissue evidence="2">Testes</tissue>
    </source>
</reference>
<feature type="non-terminal residue" evidence="2">
    <location>
        <position position="61"/>
    </location>
</feature>
<name>A0AAD8EC80_DIPPU</name>
<keyword evidence="3" id="KW-1185">Reference proteome</keyword>
<evidence type="ECO:0000313" key="2">
    <source>
        <dbReference type="EMBL" id="KAJ9584711.1"/>
    </source>
</evidence>
<sequence length="61" mass="7145">LFTYIYILSCCNLIVQEFILEVVWVVRTGGRSLEYSEHSVRRYMYGSIREGMYCLSLTVAL</sequence>
<gene>
    <name evidence="2" type="ORF">L9F63_020944</name>
</gene>
<reference evidence="2" key="1">
    <citation type="journal article" date="2023" name="IScience">
        <title>Live-bearing cockroach genome reveals convergent evolutionary mechanisms linked to viviparity in insects and beyond.</title>
        <authorList>
            <person name="Fouks B."/>
            <person name="Harrison M.C."/>
            <person name="Mikhailova A.A."/>
            <person name="Marchal E."/>
            <person name="English S."/>
            <person name="Carruthers M."/>
            <person name="Jennings E.C."/>
            <person name="Chiamaka E.L."/>
            <person name="Frigard R.A."/>
            <person name="Pippel M."/>
            <person name="Attardo G.M."/>
            <person name="Benoit J.B."/>
            <person name="Bornberg-Bauer E."/>
            <person name="Tobe S.S."/>
        </authorList>
    </citation>
    <scope>NUCLEOTIDE SEQUENCE</scope>
    <source>
        <strain evidence="2">Stay&amp;Tobe</strain>
    </source>
</reference>
<dbReference type="EMBL" id="JASPKZ010007370">
    <property type="protein sequence ID" value="KAJ9584711.1"/>
    <property type="molecule type" value="Genomic_DNA"/>
</dbReference>
<evidence type="ECO:0000313" key="3">
    <source>
        <dbReference type="Proteomes" id="UP001233999"/>
    </source>
</evidence>
<accession>A0AAD8EC80</accession>
<keyword evidence="1" id="KW-1133">Transmembrane helix</keyword>
<evidence type="ECO:0000256" key="1">
    <source>
        <dbReference type="SAM" id="Phobius"/>
    </source>
</evidence>
<keyword evidence="1" id="KW-0812">Transmembrane</keyword>
<keyword evidence="1" id="KW-0472">Membrane</keyword>
<organism evidence="2 3">
    <name type="scientific">Diploptera punctata</name>
    <name type="common">Pacific beetle cockroach</name>
    <dbReference type="NCBI Taxonomy" id="6984"/>
    <lineage>
        <taxon>Eukaryota</taxon>
        <taxon>Metazoa</taxon>
        <taxon>Ecdysozoa</taxon>
        <taxon>Arthropoda</taxon>
        <taxon>Hexapoda</taxon>
        <taxon>Insecta</taxon>
        <taxon>Pterygota</taxon>
        <taxon>Neoptera</taxon>
        <taxon>Polyneoptera</taxon>
        <taxon>Dictyoptera</taxon>
        <taxon>Blattodea</taxon>
        <taxon>Blaberoidea</taxon>
        <taxon>Blaberidae</taxon>
        <taxon>Diplopterinae</taxon>
        <taxon>Diploptera</taxon>
    </lineage>
</organism>
<dbReference type="AlphaFoldDB" id="A0AAD8EC80"/>
<comment type="caution">
    <text evidence="2">The sequence shown here is derived from an EMBL/GenBank/DDBJ whole genome shotgun (WGS) entry which is preliminary data.</text>
</comment>
<protein>
    <submittedName>
        <fullName evidence="2">Uncharacterized protein</fullName>
    </submittedName>
</protein>
<feature type="transmembrane region" description="Helical" evidence="1">
    <location>
        <begin position="6"/>
        <end position="26"/>
    </location>
</feature>
<proteinExistence type="predicted"/>
<dbReference type="Proteomes" id="UP001233999">
    <property type="component" value="Unassembled WGS sequence"/>
</dbReference>